<dbReference type="OrthoDB" id="1149618at2759"/>
<dbReference type="PANTHER" id="PTHR31373:SF27">
    <property type="entry name" value="TROVE DOMAIN-CONTAINING PROTEIN"/>
    <property type="match status" value="1"/>
</dbReference>
<evidence type="ECO:0000313" key="2">
    <source>
        <dbReference type="EMBL" id="RWR78952.1"/>
    </source>
</evidence>
<organism evidence="2 3">
    <name type="scientific">Cinnamomum micranthum f. kanehirae</name>
    <dbReference type="NCBI Taxonomy" id="337451"/>
    <lineage>
        <taxon>Eukaryota</taxon>
        <taxon>Viridiplantae</taxon>
        <taxon>Streptophyta</taxon>
        <taxon>Embryophyta</taxon>
        <taxon>Tracheophyta</taxon>
        <taxon>Spermatophyta</taxon>
        <taxon>Magnoliopsida</taxon>
        <taxon>Magnoliidae</taxon>
        <taxon>Laurales</taxon>
        <taxon>Lauraceae</taxon>
        <taxon>Cinnamomum</taxon>
    </lineage>
</organism>
<accession>A0A3S3N1C5</accession>
<dbReference type="AlphaFoldDB" id="A0A3S3N1C5"/>
<feature type="domain" description="DUF7788" evidence="1">
    <location>
        <begin position="2"/>
        <end position="86"/>
    </location>
</feature>
<dbReference type="STRING" id="337451.A0A3S3N1C5"/>
<dbReference type="EMBL" id="QPKB01000003">
    <property type="protein sequence ID" value="RWR78952.1"/>
    <property type="molecule type" value="Genomic_DNA"/>
</dbReference>
<dbReference type="InterPro" id="IPR056690">
    <property type="entry name" value="DUF7788"/>
</dbReference>
<dbReference type="InterPro" id="IPR011205">
    <property type="entry name" value="UCP015417_vWA"/>
</dbReference>
<evidence type="ECO:0000313" key="3">
    <source>
        <dbReference type="Proteomes" id="UP000283530"/>
    </source>
</evidence>
<protein>
    <submittedName>
        <fullName evidence="2">L728 protein</fullName>
    </submittedName>
</protein>
<dbReference type="Pfam" id="PF25043">
    <property type="entry name" value="DUF7788"/>
    <property type="match status" value="1"/>
</dbReference>
<proteinExistence type="predicted"/>
<reference evidence="2 3" key="1">
    <citation type="journal article" date="2019" name="Nat. Plants">
        <title>Stout camphor tree genome fills gaps in understanding of flowering plant genome evolution.</title>
        <authorList>
            <person name="Chaw S.M."/>
            <person name="Liu Y.C."/>
            <person name="Wu Y.W."/>
            <person name="Wang H.Y."/>
            <person name="Lin C.I."/>
            <person name="Wu C.S."/>
            <person name="Ke H.M."/>
            <person name="Chang L.Y."/>
            <person name="Hsu C.Y."/>
            <person name="Yang H.T."/>
            <person name="Sudianto E."/>
            <person name="Hsu M.H."/>
            <person name="Wu K.P."/>
            <person name="Wang L.N."/>
            <person name="Leebens-Mack J.H."/>
            <person name="Tsai I.J."/>
        </authorList>
    </citation>
    <scope>NUCLEOTIDE SEQUENCE [LARGE SCALE GENOMIC DNA]</scope>
    <source>
        <strain evidence="3">cv. Chaw 1501</strain>
        <tissue evidence="2">Young leaves</tissue>
    </source>
</reference>
<dbReference type="Proteomes" id="UP000283530">
    <property type="component" value="Unassembled WGS sequence"/>
</dbReference>
<name>A0A3S3N1C5_9MAGN</name>
<evidence type="ECO:0000259" key="1">
    <source>
        <dbReference type="Pfam" id="PF25043"/>
    </source>
</evidence>
<gene>
    <name evidence="2" type="ORF">CKAN_00750600</name>
</gene>
<keyword evidence="3" id="KW-1185">Reference proteome</keyword>
<comment type="caution">
    <text evidence="2">The sequence shown here is derived from an EMBL/GenBank/DDBJ whole genome shotgun (WGS) entry which is preliminary data.</text>
</comment>
<dbReference type="PANTHER" id="PTHR31373">
    <property type="entry name" value="OS06G0652100 PROTEIN"/>
    <property type="match status" value="1"/>
</dbReference>
<sequence>MSPQLHRIQGETLQEKAKFIKRMEWGMNIDFQKVFDRILDVVAALKLERGKMVKRVLVFSDMGFGEVSENSWETDYRAFQRKYEEKEDVMEEAIAKEYQRVSVFY</sequence>